<accession>A0ABQ3UP22</accession>
<gene>
    <name evidence="1" type="ORF">KSB_28870</name>
</gene>
<reference evidence="1 2" key="1">
    <citation type="journal article" date="2021" name="Int. J. Syst. Evol. Microbiol.">
        <title>Reticulibacter mediterranei gen. nov., sp. nov., within the new family Reticulibacteraceae fam. nov., and Ktedonospora formicarum gen. nov., sp. nov., Ktedonobacter robiniae sp. nov., Dictyobacter formicarum sp. nov. and Dictyobacter arantiisoli sp. nov., belonging to the class Ktedonobacteria.</title>
        <authorList>
            <person name="Yabe S."/>
            <person name="Zheng Y."/>
            <person name="Wang C.M."/>
            <person name="Sakai Y."/>
            <person name="Abe K."/>
            <person name="Yokota A."/>
            <person name="Donadio S."/>
            <person name="Cavaletti L."/>
            <person name="Monciardini P."/>
        </authorList>
    </citation>
    <scope>NUCLEOTIDE SEQUENCE [LARGE SCALE GENOMIC DNA]</scope>
    <source>
        <strain evidence="1 2">SOSP1-30</strain>
    </source>
</reference>
<evidence type="ECO:0000313" key="1">
    <source>
        <dbReference type="EMBL" id="GHO54412.1"/>
    </source>
</evidence>
<comment type="caution">
    <text evidence="1">The sequence shown here is derived from an EMBL/GenBank/DDBJ whole genome shotgun (WGS) entry which is preliminary data.</text>
</comment>
<proteinExistence type="predicted"/>
<dbReference type="EMBL" id="BNJG01000001">
    <property type="protein sequence ID" value="GHO54412.1"/>
    <property type="molecule type" value="Genomic_DNA"/>
</dbReference>
<evidence type="ECO:0000313" key="2">
    <source>
        <dbReference type="Proteomes" id="UP000654345"/>
    </source>
</evidence>
<dbReference type="InterPro" id="IPR014845">
    <property type="entry name" value="GYD/TTHA1554"/>
</dbReference>
<dbReference type="Pfam" id="PF08734">
    <property type="entry name" value="GYD"/>
    <property type="match status" value="1"/>
</dbReference>
<sequence length="107" mass="11836">MPLYMTRFAYTPDALAALVKHPQNREDVLRALIEKLGGRLISFYYSFGTYDGLFIAEMPDETTVTAAIFTVVSPGHIKSVETTVLLTTEQTMEAMRKAGTQTYPAPG</sequence>
<dbReference type="Proteomes" id="UP000654345">
    <property type="component" value="Unassembled WGS sequence"/>
</dbReference>
<organism evidence="1 2">
    <name type="scientific">Ktedonobacter robiniae</name>
    <dbReference type="NCBI Taxonomy" id="2778365"/>
    <lineage>
        <taxon>Bacteria</taxon>
        <taxon>Bacillati</taxon>
        <taxon>Chloroflexota</taxon>
        <taxon>Ktedonobacteria</taxon>
        <taxon>Ktedonobacterales</taxon>
        <taxon>Ktedonobacteraceae</taxon>
        <taxon>Ktedonobacter</taxon>
    </lineage>
</organism>
<keyword evidence="2" id="KW-1185">Reference proteome</keyword>
<protein>
    <submittedName>
        <fullName evidence="1">GYD domain-containing protein</fullName>
    </submittedName>
</protein>
<dbReference type="RefSeq" id="WP_201371135.1">
    <property type="nucleotide sequence ID" value="NZ_BNJG01000001.1"/>
</dbReference>
<name>A0ABQ3UP22_9CHLR</name>